<feature type="domain" description="Ig-like" evidence="1">
    <location>
        <begin position="130"/>
        <end position="217"/>
    </location>
</feature>
<dbReference type="InterPro" id="IPR003599">
    <property type="entry name" value="Ig_sub"/>
</dbReference>
<accession>A0A8C4R996</accession>
<dbReference type="InterPro" id="IPR036179">
    <property type="entry name" value="Ig-like_dom_sf"/>
</dbReference>
<dbReference type="SMART" id="SM00406">
    <property type="entry name" value="IGv"/>
    <property type="match status" value="1"/>
</dbReference>
<name>A0A8C4R996_EPTBU</name>
<dbReference type="SUPFAM" id="SSF48726">
    <property type="entry name" value="Immunoglobulin"/>
    <property type="match status" value="2"/>
</dbReference>
<dbReference type="InterPro" id="IPR003598">
    <property type="entry name" value="Ig_sub2"/>
</dbReference>
<dbReference type="Gene3D" id="2.60.40.10">
    <property type="entry name" value="Immunoglobulins"/>
    <property type="match status" value="2"/>
</dbReference>
<evidence type="ECO:0000313" key="2">
    <source>
        <dbReference type="Ensembl" id="ENSEBUP00000025976.1"/>
    </source>
</evidence>
<feature type="domain" description="Ig-like" evidence="1">
    <location>
        <begin position="28"/>
        <end position="125"/>
    </location>
</feature>
<evidence type="ECO:0000313" key="3">
    <source>
        <dbReference type="Proteomes" id="UP000694388"/>
    </source>
</evidence>
<dbReference type="Proteomes" id="UP000694388">
    <property type="component" value="Unplaced"/>
</dbReference>
<protein>
    <recommendedName>
        <fullName evidence="1">Ig-like domain-containing protein</fullName>
    </recommendedName>
</protein>
<organism evidence="2 3">
    <name type="scientific">Eptatretus burgeri</name>
    <name type="common">Inshore hagfish</name>
    <dbReference type="NCBI Taxonomy" id="7764"/>
    <lineage>
        <taxon>Eukaryota</taxon>
        <taxon>Metazoa</taxon>
        <taxon>Chordata</taxon>
        <taxon>Craniata</taxon>
        <taxon>Vertebrata</taxon>
        <taxon>Cyclostomata</taxon>
        <taxon>Myxini</taxon>
        <taxon>Myxiniformes</taxon>
        <taxon>Myxinidae</taxon>
        <taxon>Eptatretinae</taxon>
        <taxon>Eptatretus</taxon>
    </lineage>
</organism>
<dbReference type="InterPro" id="IPR013783">
    <property type="entry name" value="Ig-like_fold"/>
</dbReference>
<dbReference type="PANTHER" id="PTHR44699">
    <property type="entry name" value="IMMUNOGLOBULIN SUPERFAMILY MEMBER 11"/>
    <property type="match status" value="1"/>
</dbReference>
<keyword evidence="3" id="KW-1185">Reference proteome</keyword>
<dbReference type="Ensembl" id="ENSEBUT00000026553.1">
    <property type="protein sequence ID" value="ENSEBUP00000025976.1"/>
    <property type="gene ID" value="ENSEBUG00000016006.1"/>
</dbReference>
<dbReference type="SMART" id="SM00409">
    <property type="entry name" value="IG"/>
    <property type="match status" value="2"/>
</dbReference>
<dbReference type="SMART" id="SM00408">
    <property type="entry name" value="IGc2"/>
    <property type="match status" value="2"/>
</dbReference>
<reference evidence="2" key="1">
    <citation type="submission" date="2025-08" db="UniProtKB">
        <authorList>
            <consortium name="Ensembl"/>
        </authorList>
    </citation>
    <scope>IDENTIFICATION</scope>
</reference>
<dbReference type="GO" id="GO:0098742">
    <property type="term" value="P:cell-cell adhesion via plasma-membrane adhesion molecules"/>
    <property type="evidence" value="ECO:0007669"/>
    <property type="project" value="TreeGrafter"/>
</dbReference>
<dbReference type="OMA" id="PVNMEGE"/>
<dbReference type="PANTHER" id="PTHR44699:SF1">
    <property type="entry name" value="IMMUNOGLOBULIN SUPERFAMILY MEMBER 11"/>
    <property type="match status" value="1"/>
</dbReference>
<dbReference type="AlphaFoldDB" id="A0A8C4R996"/>
<dbReference type="PROSITE" id="PS50835">
    <property type="entry name" value="IG_LIKE"/>
    <property type="match status" value="2"/>
</dbReference>
<proteinExistence type="predicted"/>
<reference evidence="2" key="2">
    <citation type="submission" date="2025-09" db="UniProtKB">
        <authorList>
            <consortium name="Ensembl"/>
        </authorList>
    </citation>
    <scope>IDENTIFICATION</scope>
</reference>
<dbReference type="Pfam" id="PF13927">
    <property type="entry name" value="Ig_3"/>
    <property type="match status" value="1"/>
</dbReference>
<dbReference type="GeneTree" id="ENSGT00940000156392"/>
<dbReference type="InterPro" id="IPR013106">
    <property type="entry name" value="Ig_V-set"/>
</dbReference>
<sequence length="263" mass="27850">MFCHFSGNAYGLIMDSEGPGELKVVKDSEVTLPCSFSSISPLRNLYVLWTLVPTRGQGQVIGYMGGQVTGASPIFGGRVGFAESMPGHEASLHIVGVVPRDAGTYTCLVNNYPDPTGGTTTIGLRVLIPPSLPTCGVQGHAEVGGQVNLTCSTEGGEPPPSYSWIPHDGAPRLPSNAALNPRMGTLALRNVTSAESGAYMCSARNSAGVTTCLVNLDIIPGNPAPALFLFYMTLEYLSAIVRLPSQPIKCFSETSFWKVNSYF</sequence>
<dbReference type="InterPro" id="IPR007110">
    <property type="entry name" value="Ig-like_dom"/>
</dbReference>
<dbReference type="Pfam" id="PF07686">
    <property type="entry name" value="V-set"/>
    <property type="match status" value="1"/>
</dbReference>
<dbReference type="InterPro" id="IPR042758">
    <property type="entry name" value="IGSF11"/>
</dbReference>
<evidence type="ECO:0000259" key="1">
    <source>
        <dbReference type="PROSITE" id="PS50835"/>
    </source>
</evidence>
<dbReference type="GO" id="GO:0005911">
    <property type="term" value="C:cell-cell junction"/>
    <property type="evidence" value="ECO:0007669"/>
    <property type="project" value="TreeGrafter"/>
</dbReference>